<keyword evidence="1 8" id="KW-0645">Protease</keyword>
<dbReference type="PANTHER" id="PTHR10127:SF780">
    <property type="entry name" value="METALLOENDOPEPTIDASE"/>
    <property type="match status" value="1"/>
</dbReference>
<evidence type="ECO:0000259" key="11">
    <source>
        <dbReference type="PROSITE" id="PS50026"/>
    </source>
</evidence>
<dbReference type="SUPFAM" id="SSF55486">
    <property type="entry name" value="Metalloproteases ('zincins'), catalytic domain"/>
    <property type="match status" value="1"/>
</dbReference>
<keyword evidence="6 7" id="KW-1015">Disulfide bond</keyword>
<evidence type="ECO:0000256" key="2">
    <source>
        <dbReference type="ARBA" id="ARBA00022723"/>
    </source>
</evidence>
<dbReference type="GO" id="GO:0008270">
    <property type="term" value="F:zinc ion binding"/>
    <property type="evidence" value="ECO:0007669"/>
    <property type="project" value="UniProtKB-UniRule"/>
</dbReference>
<dbReference type="EnsemblMetazoa" id="XM_038204544.1">
    <property type="protein sequence ID" value="XP_038060472.1"/>
    <property type="gene ID" value="LOC119731367"/>
</dbReference>
<dbReference type="InterPro" id="IPR035914">
    <property type="entry name" value="Sperma_CUB_dom_sf"/>
</dbReference>
<comment type="caution">
    <text evidence="7">Lacks conserved residue(s) required for the propagation of feature annotation.</text>
</comment>
<dbReference type="Gene3D" id="2.60.120.290">
    <property type="entry name" value="Spermadhesin, CUB domain"/>
    <property type="match status" value="2"/>
</dbReference>
<dbReference type="RefSeq" id="XP_038060472.1">
    <property type="nucleotide sequence ID" value="XM_038204544.1"/>
</dbReference>
<evidence type="ECO:0000313" key="13">
    <source>
        <dbReference type="EnsemblMetazoa" id="XP_038060472.1"/>
    </source>
</evidence>
<keyword evidence="5 8" id="KW-0482">Metalloprotease</keyword>
<feature type="signal peptide" evidence="9">
    <location>
        <begin position="1"/>
        <end position="20"/>
    </location>
</feature>
<keyword evidence="3 8" id="KW-0378">Hydrolase</keyword>
<sequence>MKLVLLILVYLTSGFLMVEGQDGEPTEGDRGPPRPLYHPEPIEESYVPGTFQSDMRLTFPQVIDLYVSVSEQMNGTQKRRAVSSTKWLRGIIPYEIDDNFGQEIRTTIQQAMDLWEENTCITFREYTPEVAEELGSEHRVLFEKASAGCVSWIGMIDRFPQTISLSEESCNYMGTIAHEIGHAVGWYHEHARPDRDEYVTVLYDNIQAGSASNFQAFGVETYDVPYDIESIMHYGSEYFTKDRGFLTIEPKNPLDLFKMGNRADFTFYDRKNANMMYECSSECEPLLQCQNEGYVGEDCKCHCKPNYSGTNCEMHMKGSAGSECMSELSADEDVKTIMSPGYPVAYDRLMTCAWLIKGPPDKTLSLVFIDFEVENGPRNVCYDYVRVRSDSYIYTGGKDSCGTEPPPPIVSAGNQIMVILQTDGSGERRGFRANYFVNPQSDATTLPVASTMVPTMAVTTAQTTAQTKAKTTAKTTVYTMVSASTPLMESTTTVTGQPPTTIKSKAKCEAAEGTCGGQFTDSGCIASPNYGRSVYNNNEECVYHIQVDAGERVQLAIEHLDIEYEVTCTWDRLVVIPGDTLGLLRVCGAEPPFGTFVSLDNTMTVKMISDGFVAKGGFAASFQGITVDKED</sequence>
<dbReference type="CDD" id="cd04280">
    <property type="entry name" value="ZnMc_astacin_like"/>
    <property type="match status" value="1"/>
</dbReference>
<dbReference type="InterPro" id="IPR034035">
    <property type="entry name" value="Astacin-like_dom"/>
</dbReference>
<dbReference type="InterPro" id="IPR000859">
    <property type="entry name" value="CUB_dom"/>
</dbReference>
<keyword evidence="14" id="KW-1185">Reference proteome</keyword>
<evidence type="ECO:0000256" key="6">
    <source>
        <dbReference type="ARBA" id="ARBA00023157"/>
    </source>
</evidence>
<evidence type="ECO:0000259" key="12">
    <source>
        <dbReference type="PROSITE" id="PS51864"/>
    </source>
</evidence>
<dbReference type="EC" id="3.4.24.-" evidence="9"/>
<evidence type="ECO:0000256" key="4">
    <source>
        <dbReference type="ARBA" id="ARBA00022833"/>
    </source>
</evidence>
<organism evidence="13 14">
    <name type="scientific">Patiria miniata</name>
    <name type="common">Bat star</name>
    <name type="synonym">Asterina miniata</name>
    <dbReference type="NCBI Taxonomy" id="46514"/>
    <lineage>
        <taxon>Eukaryota</taxon>
        <taxon>Metazoa</taxon>
        <taxon>Echinodermata</taxon>
        <taxon>Eleutherozoa</taxon>
        <taxon>Asterozoa</taxon>
        <taxon>Asteroidea</taxon>
        <taxon>Valvatacea</taxon>
        <taxon>Valvatida</taxon>
        <taxon>Asterinidae</taxon>
        <taxon>Patiria</taxon>
    </lineage>
</organism>
<proteinExistence type="predicted"/>
<feature type="active site" evidence="8">
    <location>
        <position position="179"/>
    </location>
</feature>
<comment type="cofactor">
    <cofactor evidence="8 9">
        <name>Zn(2+)</name>
        <dbReference type="ChEBI" id="CHEBI:29105"/>
    </cofactor>
    <text evidence="8 9">Binds 1 zinc ion per subunit.</text>
</comment>
<dbReference type="PROSITE" id="PS51864">
    <property type="entry name" value="ASTACIN"/>
    <property type="match status" value="1"/>
</dbReference>
<keyword evidence="2 8" id="KW-0479">Metal-binding</keyword>
<keyword evidence="9" id="KW-0732">Signal</keyword>
<evidence type="ECO:0000256" key="7">
    <source>
        <dbReference type="PROSITE-ProRule" id="PRU00076"/>
    </source>
</evidence>
<feature type="domain" description="Peptidase M12A" evidence="12">
    <location>
        <begin position="80"/>
        <end position="280"/>
    </location>
</feature>
<dbReference type="FunFam" id="2.60.120.290:FF:000005">
    <property type="entry name" value="Procollagen C-endopeptidase enhancer 1"/>
    <property type="match status" value="1"/>
</dbReference>
<evidence type="ECO:0000256" key="9">
    <source>
        <dbReference type="RuleBase" id="RU361183"/>
    </source>
</evidence>
<reference evidence="13" key="1">
    <citation type="submission" date="2022-11" db="UniProtKB">
        <authorList>
            <consortium name="EnsemblMetazoa"/>
        </authorList>
    </citation>
    <scope>IDENTIFICATION</scope>
</reference>
<dbReference type="InterPro" id="IPR006026">
    <property type="entry name" value="Peptidase_Metallo"/>
</dbReference>
<dbReference type="Pfam" id="PF01400">
    <property type="entry name" value="Astacin"/>
    <property type="match status" value="1"/>
</dbReference>
<protein>
    <recommendedName>
        <fullName evidence="9">Metalloendopeptidase</fullName>
        <ecNumber evidence="9">3.4.24.-</ecNumber>
    </recommendedName>
</protein>
<name>A0A914A9E6_PATMI</name>
<evidence type="ECO:0000256" key="8">
    <source>
        <dbReference type="PROSITE-ProRule" id="PRU01211"/>
    </source>
</evidence>
<evidence type="ECO:0000313" key="14">
    <source>
        <dbReference type="Proteomes" id="UP000887568"/>
    </source>
</evidence>
<dbReference type="InterPro" id="IPR000742">
    <property type="entry name" value="EGF"/>
</dbReference>
<dbReference type="PANTHER" id="PTHR10127">
    <property type="entry name" value="DISCOIDIN, CUB, EGF, LAMININ , AND ZINC METALLOPROTEASE DOMAIN CONTAINING"/>
    <property type="match status" value="1"/>
</dbReference>
<dbReference type="Pfam" id="PF00431">
    <property type="entry name" value="CUB"/>
    <property type="match status" value="2"/>
</dbReference>
<dbReference type="Proteomes" id="UP000887568">
    <property type="component" value="Unplaced"/>
</dbReference>
<keyword evidence="7" id="KW-0245">EGF-like domain</keyword>
<dbReference type="GO" id="GO:0004222">
    <property type="term" value="F:metalloendopeptidase activity"/>
    <property type="evidence" value="ECO:0007669"/>
    <property type="project" value="UniProtKB-UniRule"/>
</dbReference>
<feature type="binding site" evidence="8">
    <location>
        <position position="188"/>
    </location>
    <ligand>
        <name>Zn(2+)</name>
        <dbReference type="ChEBI" id="CHEBI:29105"/>
        <note>catalytic</note>
    </ligand>
</feature>
<dbReference type="Gene3D" id="3.40.390.10">
    <property type="entry name" value="Collagenase (Catalytic Domain)"/>
    <property type="match status" value="1"/>
</dbReference>
<dbReference type="PROSITE" id="PS50026">
    <property type="entry name" value="EGF_3"/>
    <property type="match status" value="1"/>
</dbReference>
<feature type="chain" id="PRO_5038167368" description="Metalloendopeptidase" evidence="9">
    <location>
        <begin position="21"/>
        <end position="631"/>
    </location>
</feature>
<dbReference type="SMART" id="SM00235">
    <property type="entry name" value="ZnMc"/>
    <property type="match status" value="1"/>
</dbReference>
<evidence type="ECO:0000256" key="3">
    <source>
        <dbReference type="ARBA" id="ARBA00022801"/>
    </source>
</evidence>
<evidence type="ECO:0000256" key="5">
    <source>
        <dbReference type="ARBA" id="ARBA00023049"/>
    </source>
</evidence>
<dbReference type="GO" id="GO:0006508">
    <property type="term" value="P:proteolysis"/>
    <property type="evidence" value="ECO:0007669"/>
    <property type="project" value="UniProtKB-KW"/>
</dbReference>
<feature type="domain" description="CUB" evidence="10">
    <location>
        <begin position="324"/>
        <end position="438"/>
    </location>
</feature>
<feature type="disulfide bond" evidence="7">
    <location>
        <begin position="279"/>
        <end position="289"/>
    </location>
</feature>
<dbReference type="OrthoDB" id="291007at2759"/>
<dbReference type="AlphaFoldDB" id="A0A914A9E6"/>
<dbReference type="PROSITE" id="PS00022">
    <property type="entry name" value="EGF_1"/>
    <property type="match status" value="1"/>
</dbReference>
<feature type="disulfide bond" evidence="7">
    <location>
        <begin position="303"/>
        <end position="312"/>
    </location>
</feature>
<feature type="binding site" evidence="8">
    <location>
        <position position="182"/>
    </location>
    <ligand>
        <name>Zn(2+)</name>
        <dbReference type="ChEBI" id="CHEBI:29105"/>
        <note>catalytic</note>
    </ligand>
</feature>
<evidence type="ECO:0000256" key="1">
    <source>
        <dbReference type="ARBA" id="ARBA00022670"/>
    </source>
</evidence>
<feature type="binding site" evidence="8">
    <location>
        <position position="178"/>
    </location>
    <ligand>
        <name>Zn(2+)</name>
        <dbReference type="ChEBI" id="CHEBI:29105"/>
        <note>catalytic</note>
    </ligand>
</feature>
<feature type="domain" description="CUB" evidence="10">
    <location>
        <begin position="508"/>
        <end position="625"/>
    </location>
</feature>
<dbReference type="SUPFAM" id="SSF49854">
    <property type="entry name" value="Spermadhesin, CUB domain"/>
    <property type="match status" value="2"/>
</dbReference>
<dbReference type="SMART" id="SM00042">
    <property type="entry name" value="CUB"/>
    <property type="match status" value="2"/>
</dbReference>
<dbReference type="GeneID" id="119731367"/>
<dbReference type="PROSITE" id="PS01180">
    <property type="entry name" value="CUB"/>
    <property type="match status" value="2"/>
</dbReference>
<evidence type="ECO:0000259" key="10">
    <source>
        <dbReference type="PROSITE" id="PS01180"/>
    </source>
</evidence>
<feature type="domain" description="EGF-like" evidence="11">
    <location>
        <begin position="275"/>
        <end position="313"/>
    </location>
</feature>
<dbReference type="InterPro" id="IPR024079">
    <property type="entry name" value="MetalloPept_cat_dom_sf"/>
</dbReference>
<dbReference type="OMA" id="LHDGYQD"/>
<accession>A0A914A9E6</accession>
<keyword evidence="4 8" id="KW-0862">Zinc</keyword>
<dbReference type="PRINTS" id="PR00480">
    <property type="entry name" value="ASTACIN"/>
</dbReference>
<dbReference type="InterPro" id="IPR001506">
    <property type="entry name" value="Peptidase_M12A"/>
</dbReference>
<dbReference type="CDD" id="cd00041">
    <property type="entry name" value="CUB"/>
    <property type="match status" value="2"/>
</dbReference>